<dbReference type="PANTHER" id="PTHR48081:SF3">
    <property type="entry name" value="ALPHA_BETA HYDROLASE FOLD-3 DOMAIN-CONTAINING PROTEIN"/>
    <property type="match status" value="1"/>
</dbReference>
<evidence type="ECO:0000313" key="5">
    <source>
        <dbReference type="Proteomes" id="UP000191285"/>
    </source>
</evidence>
<evidence type="ECO:0000259" key="2">
    <source>
        <dbReference type="Pfam" id="PF00326"/>
    </source>
</evidence>
<accession>A0A1V6TTU5</accession>
<name>A0A1V6TTU5_9EURO</name>
<protein>
    <recommendedName>
        <fullName evidence="6">Peptidase S9 prolyl oligopeptidase catalytic domain-containing protein</fullName>
    </recommendedName>
</protein>
<dbReference type="SUPFAM" id="SSF53474">
    <property type="entry name" value="alpha/beta-Hydrolases"/>
    <property type="match status" value="1"/>
</dbReference>
<dbReference type="GO" id="GO:0008236">
    <property type="term" value="F:serine-type peptidase activity"/>
    <property type="evidence" value="ECO:0007669"/>
    <property type="project" value="InterPro"/>
</dbReference>
<gene>
    <name evidence="4" type="ORF">PENSTE_c002G00562</name>
</gene>
<dbReference type="GO" id="GO:0006508">
    <property type="term" value="P:proteolysis"/>
    <property type="evidence" value="ECO:0007669"/>
    <property type="project" value="InterPro"/>
</dbReference>
<dbReference type="InterPro" id="IPR049492">
    <property type="entry name" value="BD-FAE-like_dom"/>
</dbReference>
<dbReference type="Pfam" id="PF20434">
    <property type="entry name" value="BD-FAE"/>
    <property type="match status" value="1"/>
</dbReference>
<dbReference type="AlphaFoldDB" id="A0A1V6TTU5"/>
<dbReference type="InterPro" id="IPR001375">
    <property type="entry name" value="Peptidase_S9_cat"/>
</dbReference>
<evidence type="ECO:0000313" key="4">
    <source>
        <dbReference type="EMBL" id="OQE29681.1"/>
    </source>
</evidence>
<evidence type="ECO:0008006" key="6">
    <source>
        <dbReference type="Google" id="ProtNLM"/>
    </source>
</evidence>
<reference evidence="5" key="1">
    <citation type="journal article" date="2017" name="Nat. Microbiol.">
        <title>Global analysis of biosynthetic gene clusters reveals vast potential of secondary metabolite production in Penicillium species.</title>
        <authorList>
            <person name="Nielsen J.C."/>
            <person name="Grijseels S."/>
            <person name="Prigent S."/>
            <person name="Ji B."/>
            <person name="Dainat J."/>
            <person name="Nielsen K.F."/>
            <person name="Frisvad J.C."/>
            <person name="Workman M."/>
            <person name="Nielsen J."/>
        </authorList>
    </citation>
    <scope>NUCLEOTIDE SEQUENCE [LARGE SCALE GENOMIC DNA]</scope>
    <source>
        <strain evidence="5">IBT 24891</strain>
    </source>
</reference>
<comment type="caution">
    <text evidence="4">The sequence shown here is derived from an EMBL/GenBank/DDBJ whole genome shotgun (WGS) entry which is preliminary data.</text>
</comment>
<dbReference type="OrthoDB" id="19653at2759"/>
<organism evidence="4 5">
    <name type="scientific">Penicillium steckii</name>
    <dbReference type="NCBI Taxonomy" id="303698"/>
    <lineage>
        <taxon>Eukaryota</taxon>
        <taxon>Fungi</taxon>
        <taxon>Dikarya</taxon>
        <taxon>Ascomycota</taxon>
        <taxon>Pezizomycotina</taxon>
        <taxon>Eurotiomycetes</taxon>
        <taxon>Eurotiomycetidae</taxon>
        <taxon>Eurotiales</taxon>
        <taxon>Aspergillaceae</taxon>
        <taxon>Penicillium</taxon>
    </lineage>
</organism>
<dbReference type="GO" id="GO:0072330">
    <property type="term" value="P:monocarboxylic acid biosynthetic process"/>
    <property type="evidence" value="ECO:0007669"/>
    <property type="project" value="UniProtKB-ARBA"/>
</dbReference>
<dbReference type="STRING" id="303698.A0A1V6TTU5"/>
<evidence type="ECO:0000256" key="1">
    <source>
        <dbReference type="ARBA" id="ARBA00022801"/>
    </source>
</evidence>
<dbReference type="Gene3D" id="3.40.50.1820">
    <property type="entry name" value="alpha/beta hydrolase"/>
    <property type="match status" value="1"/>
</dbReference>
<dbReference type="EMBL" id="MLKD01000002">
    <property type="protein sequence ID" value="OQE29681.1"/>
    <property type="molecule type" value="Genomic_DNA"/>
</dbReference>
<dbReference type="PANTHER" id="PTHR48081">
    <property type="entry name" value="AB HYDROLASE SUPERFAMILY PROTEIN C4A8.06C"/>
    <property type="match status" value="1"/>
</dbReference>
<dbReference type="InterPro" id="IPR050300">
    <property type="entry name" value="GDXG_lipolytic_enzyme"/>
</dbReference>
<dbReference type="Pfam" id="PF00326">
    <property type="entry name" value="Peptidase_S9"/>
    <property type="match status" value="1"/>
</dbReference>
<feature type="domain" description="Peptidase S9 prolyl oligopeptidase catalytic" evidence="2">
    <location>
        <begin position="240"/>
        <end position="302"/>
    </location>
</feature>
<proteinExistence type="predicted"/>
<dbReference type="GO" id="GO:0017000">
    <property type="term" value="P:antibiotic biosynthetic process"/>
    <property type="evidence" value="ECO:0007669"/>
    <property type="project" value="UniProtKB-ARBA"/>
</dbReference>
<evidence type="ECO:0000259" key="3">
    <source>
        <dbReference type="Pfam" id="PF20434"/>
    </source>
</evidence>
<feature type="domain" description="BD-FAE-like" evidence="3">
    <location>
        <begin position="22"/>
        <end position="137"/>
    </location>
</feature>
<keyword evidence="5" id="KW-1185">Reference proteome</keyword>
<sequence>MTTNNPLKVLYKEVNGSKITTDVYLPPSQASSPQKYPIVIDIHGGAFMLGHSGMVSIPQVNDCLDRGWIVLVPNHRLCPGVNLLNGPMQDIRDLLSWIHDGSLDAILKGQGSYQADLENVAAFGTSSGGHLALSLGFGVKTPPKAILSLYGAVNFSNSLWWKELPHVAAKLPKDLSPSFLQRVYDEFPIPTDSSVSLEGQTESGVSKGPDFSKPRDAFAFTQIAGGTVLDAIYPAGQTTDREYDLVDPARNVTADFPPTYIVHGQSDTMVPIELSRQFLGILKDAGVKCGMTEVPGEEHTFAAMMEVGSKTWWLQREGFDFLEGIIGRGPQ</sequence>
<dbReference type="InterPro" id="IPR029058">
    <property type="entry name" value="AB_hydrolase_fold"/>
</dbReference>
<dbReference type="Proteomes" id="UP000191285">
    <property type="component" value="Unassembled WGS sequence"/>
</dbReference>
<keyword evidence="1" id="KW-0378">Hydrolase</keyword>